<dbReference type="InterPro" id="IPR055346">
    <property type="entry name" value="Fe-S_cluster_assembly_SufBD"/>
</dbReference>
<gene>
    <name evidence="4" type="primary">sufD</name>
    <name evidence="4" type="ORF">E3T27_05690</name>
</gene>
<dbReference type="InterPro" id="IPR037284">
    <property type="entry name" value="SUF_FeS_clus_asmbl_SufBD_sf"/>
</dbReference>
<dbReference type="InterPro" id="IPR000825">
    <property type="entry name" value="SUF_FeS_clus_asmbl_SufBD_core"/>
</dbReference>
<dbReference type="EMBL" id="SOGT01000006">
    <property type="protein sequence ID" value="TFD27385.1"/>
    <property type="molecule type" value="Genomic_DNA"/>
</dbReference>
<dbReference type="OrthoDB" id="9803529at2"/>
<dbReference type="NCBIfam" id="TIGR01981">
    <property type="entry name" value="sufD"/>
    <property type="match status" value="1"/>
</dbReference>
<dbReference type="AlphaFoldDB" id="A0A4R8ZGP2"/>
<feature type="domain" description="SUF system FeS cluster assembly SufBD N-terminal" evidence="3">
    <location>
        <begin position="20"/>
        <end position="167"/>
    </location>
</feature>
<evidence type="ECO:0000259" key="2">
    <source>
        <dbReference type="Pfam" id="PF01458"/>
    </source>
</evidence>
<dbReference type="GO" id="GO:0016226">
    <property type="term" value="P:iron-sulfur cluster assembly"/>
    <property type="evidence" value="ECO:0007669"/>
    <property type="project" value="InterPro"/>
</dbReference>
<evidence type="ECO:0000313" key="5">
    <source>
        <dbReference type="Proteomes" id="UP000298424"/>
    </source>
</evidence>
<evidence type="ECO:0000259" key="3">
    <source>
        <dbReference type="Pfam" id="PF19295"/>
    </source>
</evidence>
<protein>
    <submittedName>
        <fullName evidence="4">Fe-S cluster assembly protein SufD</fullName>
    </submittedName>
</protein>
<accession>A0A4R8ZGP2</accession>
<organism evidence="4 5">
    <name type="scientific">Cryobacterium lyxosi</name>
    <dbReference type="NCBI Taxonomy" id="1259228"/>
    <lineage>
        <taxon>Bacteria</taxon>
        <taxon>Bacillati</taxon>
        <taxon>Actinomycetota</taxon>
        <taxon>Actinomycetes</taxon>
        <taxon>Micrococcales</taxon>
        <taxon>Microbacteriaceae</taxon>
        <taxon>Cryobacterium</taxon>
    </lineage>
</organism>
<dbReference type="PANTHER" id="PTHR43575">
    <property type="entry name" value="PROTEIN ABCI7, CHLOROPLASTIC"/>
    <property type="match status" value="1"/>
</dbReference>
<comment type="similarity">
    <text evidence="1">Belongs to the iron-sulfur cluster assembly SufBD family.</text>
</comment>
<evidence type="ECO:0000313" key="4">
    <source>
        <dbReference type="EMBL" id="TFD27385.1"/>
    </source>
</evidence>
<dbReference type="Pfam" id="PF19295">
    <property type="entry name" value="SufBD_N"/>
    <property type="match status" value="1"/>
</dbReference>
<dbReference type="Proteomes" id="UP000298424">
    <property type="component" value="Unassembled WGS sequence"/>
</dbReference>
<dbReference type="InterPro" id="IPR045595">
    <property type="entry name" value="SufBD_N"/>
</dbReference>
<dbReference type="Pfam" id="PF01458">
    <property type="entry name" value="SUFBD_core"/>
    <property type="match status" value="1"/>
</dbReference>
<comment type="caution">
    <text evidence="4">The sequence shown here is derived from an EMBL/GenBank/DDBJ whole genome shotgun (WGS) entry which is preliminary data.</text>
</comment>
<dbReference type="InterPro" id="IPR011542">
    <property type="entry name" value="SUF_FeS_clus_asmbl_SufD"/>
</dbReference>
<name>A0A4R8ZGP2_9MICO</name>
<dbReference type="SUPFAM" id="SSF101960">
    <property type="entry name" value="Stabilizer of iron transporter SufD"/>
    <property type="match status" value="1"/>
</dbReference>
<reference evidence="4 5" key="1">
    <citation type="submission" date="2019-03" db="EMBL/GenBank/DDBJ databases">
        <title>Genomics of glacier-inhabiting Cryobacterium strains.</title>
        <authorList>
            <person name="Liu Q."/>
            <person name="Xin Y.-H."/>
        </authorList>
    </citation>
    <scope>NUCLEOTIDE SEQUENCE [LARGE SCALE GENOMIC DNA]</scope>
    <source>
        <strain evidence="4 5">TMT1-1</strain>
    </source>
</reference>
<sequence>MSAASGVLAGFEPRLGARDPAWLAEARVAALQWVGEHGFPTHKDEDWKYTGLAPILAVPFDAATVASGSRVTAEMIDEAAVDLGGPRLVFVNGHFSSEFSRVTGVPAGAVVTTLAAVLAAGPDRLEPFFAHAPGVRHAFAAFNDALAEDGAFIHFPSGTTVDEPIQLVYFSDTGGVPLISSPRSVIIADSHSRATIVETYAGVDSDVYCTNAVTELLLAEDAHIEHYKVQNEPTSAFHVALLSVRQGRGSRFSSRSIMLGASIARHEVRVQLDGVGAEVSLDGVYLPQGDQLHDNTIFVDHAATDCTSHQLYKGVLDGRAHGVFNGHIMVRHGADGTDANQKNKNLLLSDRAEVDTRPRLEIYTDDVKCTHGAAVGQMDEEALLYLQTRAIPLEAARGLLIYAFVHEMVDRIELDPLRAQLERVVATRFGSDATVVAP</sequence>
<proteinExistence type="inferred from homology"/>
<dbReference type="PANTHER" id="PTHR43575:SF1">
    <property type="entry name" value="PROTEIN ABCI7, CHLOROPLASTIC"/>
    <property type="match status" value="1"/>
</dbReference>
<keyword evidence="5" id="KW-1185">Reference proteome</keyword>
<evidence type="ECO:0000256" key="1">
    <source>
        <dbReference type="ARBA" id="ARBA00043967"/>
    </source>
</evidence>
<feature type="domain" description="SUF system FeS cluster assembly SufBD core" evidence="2">
    <location>
        <begin position="179"/>
        <end position="404"/>
    </location>
</feature>